<evidence type="ECO:0000313" key="9">
    <source>
        <dbReference type="EMBL" id="MXR53056.1"/>
    </source>
</evidence>
<comment type="cofactor">
    <cofactor evidence="5 8">
        <name>Mg(2+)</name>
        <dbReference type="ChEBI" id="CHEBI:18420"/>
    </cofactor>
    <text evidence="5 8">Binds 1 Mg(2+) ion per subunit.</text>
</comment>
<dbReference type="InterPro" id="IPR040442">
    <property type="entry name" value="Pyrv_kinase-like_dom_sf"/>
</dbReference>
<organism evidence="9 10">
    <name type="scientific">Halovenus carboxidivorans</name>
    <dbReference type="NCBI Taxonomy" id="2692199"/>
    <lineage>
        <taxon>Archaea</taxon>
        <taxon>Methanobacteriati</taxon>
        <taxon>Methanobacteriota</taxon>
        <taxon>Stenosarchaea group</taxon>
        <taxon>Halobacteria</taxon>
        <taxon>Halobacteriales</taxon>
        <taxon>Haloarculaceae</taxon>
        <taxon>Halovenus</taxon>
    </lineage>
</organism>
<dbReference type="Gene3D" id="3.20.20.60">
    <property type="entry name" value="Phosphoenolpyruvate-binding domains"/>
    <property type="match status" value="1"/>
</dbReference>
<comment type="similarity">
    <text evidence="2 5">Belongs to the PanB family.</text>
</comment>
<evidence type="ECO:0000256" key="2">
    <source>
        <dbReference type="ARBA" id="ARBA00008676"/>
    </source>
</evidence>
<comment type="pathway">
    <text evidence="1">Cofactor biosynthesis; (R)-pantothenate biosynthesis; (R)-pantoate from 3-methyl-2-oxobutanoate: step 1/2.</text>
</comment>
<feature type="binding site" evidence="5 7">
    <location>
        <position position="81"/>
    </location>
    <ligand>
        <name>3-methyl-2-oxobutanoate</name>
        <dbReference type="ChEBI" id="CHEBI:11851"/>
    </ligand>
</feature>
<keyword evidence="5 8" id="KW-0479">Metal-binding</keyword>
<evidence type="ECO:0000256" key="8">
    <source>
        <dbReference type="PIRSR" id="PIRSR000388-3"/>
    </source>
</evidence>
<keyword evidence="4 5" id="KW-0173">Coenzyme A biosynthesis</keyword>
<dbReference type="GO" id="GO:0008168">
    <property type="term" value="F:methyltransferase activity"/>
    <property type="evidence" value="ECO:0007669"/>
    <property type="project" value="UniProtKB-KW"/>
</dbReference>
<dbReference type="AlphaFoldDB" id="A0A6B0TA41"/>
<dbReference type="RefSeq" id="WP_159765333.1">
    <property type="nucleotide sequence ID" value="NZ_WUUT01000008.1"/>
</dbReference>
<keyword evidence="5 8" id="KW-0460">Magnesium</keyword>
<reference evidence="9 10" key="1">
    <citation type="submission" date="2019-12" db="EMBL/GenBank/DDBJ databases">
        <title>Isolation and characterization of three novel carbon monoxide-oxidizing members of Halobacteria from salione crusts and soils.</title>
        <authorList>
            <person name="Myers M.R."/>
            <person name="King G.M."/>
        </authorList>
    </citation>
    <scope>NUCLEOTIDE SEQUENCE [LARGE SCALE GENOMIC DNA]</scope>
    <source>
        <strain evidence="9 10">WSH3</strain>
    </source>
</reference>
<keyword evidence="3 5" id="KW-0808">Transferase</keyword>
<dbReference type="SUPFAM" id="SSF51621">
    <property type="entry name" value="Phosphoenolpyruvate/pyruvate domain"/>
    <property type="match status" value="1"/>
</dbReference>
<dbReference type="GO" id="GO:0015940">
    <property type="term" value="P:pantothenate biosynthetic process"/>
    <property type="evidence" value="ECO:0007669"/>
    <property type="project" value="UniProtKB-UniRule"/>
</dbReference>
<dbReference type="HAMAP" id="MF_00156">
    <property type="entry name" value="PanB"/>
    <property type="match status" value="1"/>
</dbReference>
<sequence>MPTVQDIRQMAGDEPITMVTAYDAVTATLVEEAGVDIALIGDSMGNAVLGYDDTLPVTVDEVASRTGAVARGTDDTLVVADMPFLSFGTDLQTSVENCGRMVKEEGANAVKIESGDHTIELTERLSDLGIPVVAHVGLTPQSVNQTGYTRQGSDPEQAREIARLAREHEKAGAFACILEHIPANLAAQITDDLDIPTIGIGAGSECDGQVLVVNDILGLSERTPPFAKAFGNVREEMRSAIDDYVTAVEDGQFPAEEHSHVAEELDELY</sequence>
<dbReference type="PANTHER" id="PTHR20881">
    <property type="entry name" value="3-METHYL-2-OXOBUTANOATE HYDROXYMETHYLTRANSFERASE"/>
    <property type="match status" value="1"/>
</dbReference>
<feature type="binding site" evidence="5 7">
    <location>
        <position position="111"/>
    </location>
    <ligand>
        <name>3-methyl-2-oxobutanoate</name>
        <dbReference type="ChEBI" id="CHEBI:11851"/>
    </ligand>
</feature>
<feature type="binding site" evidence="5 8">
    <location>
        <position position="42"/>
    </location>
    <ligand>
        <name>Mg(2+)</name>
        <dbReference type="ChEBI" id="CHEBI:18420"/>
    </ligand>
</feature>
<evidence type="ECO:0000256" key="6">
    <source>
        <dbReference type="PIRSR" id="PIRSR000388-1"/>
    </source>
</evidence>
<dbReference type="Proteomes" id="UP000466535">
    <property type="component" value="Unassembled WGS sequence"/>
</dbReference>
<comment type="pathway">
    <text evidence="5">Cofactor biosynthesis; coenzyme A biosynthesis.</text>
</comment>
<keyword evidence="5" id="KW-0963">Cytoplasm</keyword>
<keyword evidence="10" id="KW-1185">Reference proteome</keyword>
<dbReference type="NCBIfam" id="NF001452">
    <property type="entry name" value="PRK00311.1"/>
    <property type="match status" value="1"/>
</dbReference>
<comment type="subunit">
    <text evidence="5">Homodecamer; pentamer of dimers.</text>
</comment>
<dbReference type="InterPro" id="IPR003700">
    <property type="entry name" value="Pantoate_hydroxy_MeTrfase"/>
</dbReference>
<name>A0A6B0TA41_9EURY</name>
<dbReference type="EMBL" id="WUUT01000008">
    <property type="protein sequence ID" value="MXR53056.1"/>
    <property type="molecule type" value="Genomic_DNA"/>
</dbReference>
<dbReference type="GO" id="GO:0015937">
    <property type="term" value="P:coenzyme A biosynthetic process"/>
    <property type="evidence" value="ECO:0007669"/>
    <property type="project" value="UniProtKB-UniRule"/>
</dbReference>
<evidence type="ECO:0000256" key="1">
    <source>
        <dbReference type="ARBA" id="ARBA00005033"/>
    </source>
</evidence>
<dbReference type="NCBIfam" id="TIGR00222">
    <property type="entry name" value="panB"/>
    <property type="match status" value="1"/>
</dbReference>
<evidence type="ECO:0000313" key="10">
    <source>
        <dbReference type="Proteomes" id="UP000466535"/>
    </source>
</evidence>
<dbReference type="PIRSF" id="PIRSF000388">
    <property type="entry name" value="Pantoate_hydroxy_MeTrfase"/>
    <property type="match status" value="1"/>
</dbReference>
<protein>
    <recommendedName>
        <fullName evidence="5">3-methyl-2-oxobutanoate hydroxymethyltransferase</fullName>
        <ecNumber evidence="5">2.1.2.11</ecNumber>
    </recommendedName>
    <alternativeName>
        <fullName evidence="5">Ketopantoate hydroxymethyltransferase</fullName>
        <shortName evidence="5">KPHMT</shortName>
    </alternativeName>
</protein>
<feature type="binding site" evidence="5 8">
    <location>
        <position position="81"/>
    </location>
    <ligand>
        <name>Mg(2+)</name>
        <dbReference type="ChEBI" id="CHEBI:18420"/>
    </ligand>
</feature>
<dbReference type="FunFam" id="3.20.20.60:FF:000003">
    <property type="entry name" value="3-methyl-2-oxobutanoate hydroxymethyltransferase"/>
    <property type="match status" value="1"/>
</dbReference>
<dbReference type="GO" id="GO:0032259">
    <property type="term" value="P:methylation"/>
    <property type="evidence" value="ECO:0007669"/>
    <property type="project" value="UniProtKB-KW"/>
</dbReference>
<proteinExistence type="inferred from homology"/>
<dbReference type="EC" id="2.1.2.11" evidence="5"/>
<comment type="caution">
    <text evidence="9">The sequence shown here is derived from an EMBL/GenBank/DDBJ whole genome shotgun (WGS) entry which is preliminary data.</text>
</comment>
<dbReference type="CDD" id="cd06557">
    <property type="entry name" value="KPHMT-like"/>
    <property type="match status" value="1"/>
</dbReference>
<dbReference type="Pfam" id="PF02548">
    <property type="entry name" value="Pantoate_transf"/>
    <property type="match status" value="1"/>
</dbReference>
<evidence type="ECO:0000256" key="5">
    <source>
        <dbReference type="HAMAP-Rule" id="MF_00156"/>
    </source>
</evidence>
<dbReference type="UniPathway" id="UPA00241"/>
<evidence type="ECO:0000256" key="3">
    <source>
        <dbReference type="ARBA" id="ARBA00022679"/>
    </source>
</evidence>
<dbReference type="OrthoDB" id="8414at2157"/>
<comment type="function">
    <text evidence="5">Catalyzes the reversible reaction in which hydroxymethyl group from 5,10-methylenetetrahydrofolate is transferred onto alpha-ketoisovalerate to form ketopantoate.</text>
</comment>
<dbReference type="InterPro" id="IPR015813">
    <property type="entry name" value="Pyrv/PenolPyrv_kinase-like_dom"/>
</dbReference>
<keyword evidence="9" id="KW-0489">Methyltransferase</keyword>
<accession>A0A6B0TA41</accession>
<dbReference type="GO" id="GO:0003864">
    <property type="term" value="F:3-methyl-2-oxobutanoate hydroxymethyltransferase activity"/>
    <property type="evidence" value="ECO:0007669"/>
    <property type="project" value="UniProtKB-UniRule"/>
</dbReference>
<feature type="binding site" evidence="5 7">
    <location>
        <begin position="42"/>
        <end position="43"/>
    </location>
    <ligand>
        <name>3-methyl-2-oxobutanoate</name>
        <dbReference type="ChEBI" id="CHEBI:11851"/>
    </ligand>
</feature>
<feature type="active site" description="Proton acceptor" evidence="5 6">
    <location>
        <position position="179"/>
    </location>
</feature>
<dbReference type="PANTHER" id="PTHR20881:SF0">
    <property type="entry name" value="3-METHYL-2-OXOBUTANOATE HYDROXYMETHYLTRANSFERASE"/>
    <property type="match status" value="1"/>
</dbReference>
<dbReference type="GO" id="GO:0005737">
    <property type="term" value="C:cytoplasm"/>
    <property type="evidence" value="ECO:0007669"/>
    <property type="project" value="UniProtKB-SubCell"/>
</dbReference>
<feature type="binding site" evidence="5 8">
    <location>
        <position position="113"/>
    </location>
    <ligand>
        <name>Mg(2+)</name>
        <dbReference type="ChEBI" id="CHEBI:18420"/>
    </ligand>
</feature>
<gene>
    <name evidence="5 9" type="primary">panB</name>
    <name evidence="9" type="ORF">GRX03_15770</name>
</gene>
<comment type="catalytic activity">
    <reaction evidence="5">
        <text>(6R)-5,10-methylene-5,6,7,8-tetrahydrofolate + 3-methyl-2-oxobutanoate + H2O = 2-dehydropantoate + (6S)-5,6,7,8-tetrahydrofolate</text>
        <dbReference type="Rhea" id="RHEA:11824"/>
        <dbReference type="ChEBI" id="CHEBI:11561"/>
        <dbReference type="ChEBI" id="CHEBI:11851"/>
        <dbReference type="ChEBI" id="CHEBI:15377"/>
        <dbReference type="ChEBI" id="CHEBI:15636"/>
        <dbReference type="ChEBI" id="CHEBI:57453"/>
        <dbReference type="EC" id="2.1.2.11"/>
    </reaction>
</comment>
<evidence type="ECO:0000256" key="7">
    <source>
        <dbReference type="PIRSR" id="PIRSR000388-2"/>
    </source>
</evidence>
<evidence type="ECO:0000256" key="4">
    <source>
        <dbReference type="ARBA" id="ARBA00022993"/>
    </source>
</evidence>
<comment type="subcellular location">
    <subcellularLocation>
        <location evidence="5">Cytoplasm</location>
    </subcellularLocation>
</comment>
<dbReference type="GO" id="GO:0000287">
    <property type="term" value="F:magnesium ion binding"/>
    <property type="evidence" value="ECO:0007669"/>
    <property type="project" value="TreeGrafter"/>
</dbReference>